<accession>A0A4U0TZX8</accession>
<evidence type="ECO:0000256" key="5">
    <source>
        <dbReference type="ARBA" id="ARBA00022670"/>
    </source>
</evidence>
<comment type="similarity">
    <text evidence="2 11">Belongs to the peptidase C54 family.</text>
</comment>
<dbReference type="GO" id="GO:0005634">
    <property type="term" value="C:nucleus"/>
    <property type="evidence" value="ECO:0007669"/>
    <property type="project" value="UniProtKB-SubCell"/>
</dbReference>
<dbReference type="GO" id="GO:0035973">
    <property type="term" value="P:aggrephagy"/>
    <property type="evidence" value="ECO:0007669"/>
    <property type="project" value="TreeGrafter"/>
</dbReference>
<protein>
    <recommendedName>
        <fullName evidence="11">Cysteine protease</fullName>
        <ecNumber evidence="11">3.4.22.-</ecNumber>
    </recommendedName>
</protein>
<dbReference type="GO" id="GO:0000407">
    <property type="term" value="C:phagophore assembly site"/>
    <property type="evidence" value="ECO:0007669"/>
    <property type="project" value="UniProtKB-SubCell"/>
</dbReference>
<evidence type="ECO:0000313" key="14">
    <source>
        <dbReference type="EMBL" id="TKA27984.1"/>
    </source>
</evidence>
<dbReference type="PANTHER" id="PTHR22624:SF49">
    <property type="entry name" value="CYSTEINE PROTEASE"/>
    <property type="match status" value="1"/>
</dbReference>
<keyword evidence="8" id="KW-0653">Protein transport</keyword>
<feature type="compositionally biased region" description="Polar residues" evidence="12">
    <location>
        <begin position="52"/>
        <end position="66"/>
    </location>
</feature>
<reference evidence="14 15" key="1">
    <citation type="submission" date="2017-03" db="EMBL/GenBank/DDBJ databases">
        <title>Genomes of endolithic fungi from Antarctica.</title>
        <authorList>
            <person name="Coleine C."/>
            <person name="Masonjones S."/>
            <person name="Stajich J.E."/>
        </authorList>
    </citation>
    <scope>NUCLEOTIDE SEQUENCE [LARGE SCALE GENOMIC DNA]</scope>
    <source>
        <strain evidence="14 15">CCFEE 6315</strain>
    </source>
</reference>
<dbReference type="GO" id="GO:0015031">
    <property type="term" value="P:protein transport"/>
    <property type="evidence" value="ECO:0007669"/>
    <property type="project" value="UniProtKB-KW"/>
</dbReference>
<dbReference type="EMBL" id="NAJL01000020">
    <property type="protein sequence ID" value="TKA27984.1"/>
    <property type="molecule type" value="Genomic_DNA"/>
</dbReference>
<feature type="region of interest" description="Disordered" evidence="12">
    <location>
        <begin position="415"/>
        <end position="442"/>
    </location>
</feature>
<keyword evidence="6 11" id="KW-0378">Hydrolase</keyword>
<organism evidence="14 15">
    <name type="scientific">Salinomyces thailandicus</name>
    <dbReference type="NCBI Taxonomy" id="706561"/>
    <lineage>
        <taxon>Eukaryota</taxon>
        <taxon>Fungi</taxon>
        <taxon>Dikarya</taxon>
        <taxon>Ascomycota</taxon>
        <taxon>Pezizomycotina</taxon>
        <taxon>Dothideomycetes</taxon>
        <taxon>Dothideomycetidae</taxon>
        <taxon>Mycosphaerellales</taxon>
        <taxon>Teratosphaeriaceae</taxon>
        <taxon>Salinomyces</taxon>
    </lineage>
</organism>
<dbReference type="SUPFAM" id="SSF54001">
    <property type="entry name" value="Cysteine proteinases"/>
    <property type="match status" value="1"/>
</dbReference>
<evidence type="ECO:0000313" key="15">
    <source>
        <dbReference type="Proteomes" id="UP000308549"/>
    </source>
</evidence>
<comment type="subcellular location">
    <subcellularLocation>
        <location evidence="11">Nucleus</location>
    </subcellularLocation>
    <subcellularLocation>
        <location evidence="11">Cytoplasm</location>
    </subcellularLocation>
    <subcellularLocation>
        <location evidence="1">Preautophagosomal structure</location>
    </subcellularLocation>
</comment>
<dbReference type="GO" id="GO:0000423">
    <property type="term" value="P:mitophagy"/>
    <property type="evidence" value="ECO:0007669"/>
    <property type="project" value="TreeGrafter"/>
</dbReference>
<dbReference type="AlphaFoldDB" id="A0A4U0TZX8"/>
<evidence type="ECO:0000259" key="13">
    <source>
        <dbReference type="Pfam" id="PF03416"/>
    </source>
</evidence>
<keyword evidence="5 11" id="KW-0645">Protease</keyword>
<evidence type="ECO:0000256" key="12">
    <source>
        <dbReference type="SAM" id="MobiDB-lite"/>
    </source>
</evidence>
<evidence type="ECO:0000256" key="2">
    <source>
        <dbReference type="ARBA" id="ARBA00010958"/>
    </source>
</evidence>
<sequence>MANNDLTRFSKKVVQYFWDPLPRNDDPSAIWCLGRSYDSRYLDARQAKVTGASPSAHSDSEMSQADSAVVTEADQKPEESAENGQDDLANSKLDMSRTDEEALGWPPDFLDDLEARIWLTYRNAFPPIAKSSDPNAVSAMSFSTKLRNLGSQGGFTSDTGWGCMIRSGQSLLANSLAQLKLGREWRNGQKAEEHKDLLALFADAPEAPFSIHKFVEHGAQACGKHPGEWFGPSATARSLQALTDRYPTAGLRVYSRPDDSDVYADRVLEIATQKSADDTFQPTLIVLGVRLGIDRITPVYHAALKATLEMPQSVGIAGGRPSSSHYFIGHQHDNFFYLDPHSTRPALPTQLSAEDIETCHTRRVRRLGLSEMDPSMLLGFLVRSREDFEAWRAGVARVEGKAIVHVHEREPRYAMGSERPEAVDEVETWDEGTGEEEAGDEL</sequence>
<evidence type="ECO:0000256" key="7">
    <source>
        <dbReference type="ARBA" id="ARBA00022807"/>
    </source>
</evidence>
<gene>
    <name evidence="14" type="ORF">B0A50_04050</name>
</gene>
<evidence type="ECO:0000256" key="8">
    <source>
        <dbReference type="ARBA" id="ARBA00022927"/>
    </source>
</evidence>
<feature type="region of interest" description="Disordered" evidence="12">
    <location>
        <begin position="50"/>
        <end position="90"/>
    </location>
</feature>
<evidence type="ECO:0000256" key="4">
    <source>
        <dbReference type="ARBA" id="ARBA00022490"/>
    </source>
</evidence>
<keyword evidence="11" id="KW-0539">Nucleus</keyword>
<keyword evidence="3" id="KW-0813">Transport</keyword>
<dbReference type="InterPro" id="IPR038765">
    <property type="entry name" value="Papain-like_cys_pep_sf"/>
</dbReference>
<dbReference type="GO" id="GO:0000045">
    <property type="term" value="P:autophagosome assembly"/>
    <property type="evidence" value="ECO:0007669"/>
    <property type="project" value="TreeGrafter"/>
</dbReference>
<evidence type="ECO:0000256" key="9">
    <source>
        <dbReference type="ARBA" id="ARBA00023006"/>
    </source>
</evidence>
<dbReference type="Proteomes" id="UP000308549">
    <property type="component" value="Unassembled WGS sequence"/>
</dbReference>
<evidence type="ECO:0000256" key="11">
    <source>
        <dbReference type="RuleBase" id="RU363115"/>
    </source>
</evidence>
<evidence type="ECO:0000256" key="3">
    <source>
        <dbReference type="ARBA" id="ARBA00022448"/>
    </source>
</evidence>
<dbReference type="GO" id="GO:0004197">
    <property type="term" value="F:cysteine-type endopeptidase activity"/>
    <property type="evidence" value="ECO:0007669"/>
    <property type="project" value="TreeGrafter"/>
</dbReference>
<dbReference type="GO" id="GO:0019786">
    <property type="term" value="F:protein-phosphatidylethanolamide deconjugating activity"/>
    <property type="evidence" value="ECO:0007669"/>
    <property type="project" value="InterPro"/>
</dbReference>
<dbReference type="GO" id="GO:0016485">
    <property type="term" value="P:protein processing"/>
    <property type="evidence" value="ECO:0007669"/>
    <property type="project" value="TreeGrafter"/>
</dbReference>
<evidence type="ECO:0000256" key="10">
    <source>
        <dbReference type="ARBA" id="ARBA00029362"/>
    </source>
</evidence>
<feature type="compositionally biased region" description="Acidic residues" evidence="12">
    <location>
        <begin position="423"/>
        <end position="442"/>
    </location>
</feature>
<dbReference type="EC" id="3.4.22.-" evidence="11"/>
<proteinExistence type="inferred from homology"/>
<comment type="catalytic activity">
    <reaction evidence="10">
        <text>[protein]-C-terminal L-amino acid-glycyl-phosphatidylethanolamide + H2O = [protein]-C-terminal L-amino acid-glycine + a 1,2-diacyl-sn-glycero-3-phosphoethanolamine</text>
        <dbReference type="Rhea" id="RHEA:67548"/>
        <dbReference type="Rhea" id="RHEA-COMP:17323"/>
        <dbReference type="Rhea" id="RHEA-COMP:17324"/>
        <dbReference type="ChEBI" id="CHEBI:15377"/>
        <dbReference type="ChEBI" id="CHEBI:64612"/>
        <dbReference type="ChEBI" id="CHEBI:172940"/>
        <dbReference type="ChEBI" id="CHEBI:172941"/>
    </reaction>
    <physiologicalReaction direction="left-to-right" evidence="10">
        <dbReference type="Rhea" id="RHEA:67549"/>
    </physiologicalReaction>
</comment>
<evidence type="ECO:0000256" key="6">
    <source>
        <dbReference type="ARBA" id="ARBA00022801"/>
    </source>
</evidence>
<dbReference type="InterPro" id="IPR005078">
    <property type="entry name" value="Peptidase_C54"/>
</dbReference>
<keyword evidence="9" id="KW-0072">Autophagy</keyword>
<dbReference type="GO" id="GO:0034727">
    <property type="term" value="P:piecemeal microautophagy of the nucleus"/>
    <property type="evidence" value="ECO:0007669"/>
    <property type="project" value="TreeGrafter"/>
</dbReference>
<evidence type="ECO:0000256" key="1">
    <source>
        <dbReference type="ARBA" id="ARBA00004329"/>
    </source>
</evidence>
<name>A0A4U0TZX8_9PEZI</name>
<feature type="domain" description="Peptidase C54 catalytic" evidence="13">
    <location>
        <begin position="108"/>
        <end position="392"/>
    </location>
</feature>
<dbReference type="PANTHER" id="PTHR22624">
    <property type="entry name" value="CYSTEINE PROTEASE ATG4"/>
    <property type="match status" value="1"/>
</dbReference>
<keyword evidence="4 11" id="KW-0963">Cytoplasm</keyword>
<comment type="function">
    <text evidence="11">Required for selective autophagic degradation of the nucleus (nucleophagy) as well as for mitophagy which contributes to regulate mitochondrial quantity and quality by eliminating the mitochondria to a basal level to fulfill cellular energy requirements and preventing excess ROS production.</text>
</comment>
<dbReference type="InterPro" id="IPR046792">
    <property type="entry name" value="Peptidase_C54_cat"/>
</dbReference>
<dbReference type="OrthoDB" id="2960936at2759"/>
<comment type="caution">
    <text evidence="14">The sequence shown here is derived from an EMBL/GenBank/DDBJ whole genome shotgun (WGS) entry which is preliminary data.</text>
</comment>
<dbReference type="Pfam" id="PF03416">
    <property type="entry name" value="Peptidase_C54"/>
    <property type="match status" value="1"/>
</dbReference>
<keyword evidence="7" id="KW-0788">Thiol protease</keyword>
<keyword evidence="15" id="KW-1185">Reference proteome</keyword>